<evidence type="ECO:0000313" key="1">
    <source>
        <dbReference type="EMBL" id="MFB9261226.1"/>
    </source>
</evidence>
<dbReference type="RefSeq" id="WP_338403487.1">
    <property type="nucleotide sequence ID" value="NZ_JAALDM010000035.1"/>
</dbReference>
<proteinExistence type="predicted"/>
<keyword evidence="2" id="KW-1185">Reference proteome</keyword>
<reference evidence="1 2" key="1">
    <citation type="submission" date="2024-09" db="EMBL/GenBank/DDBJ databases">
        <authorList>
            <person name="Sun Q."/>
            <person name="Mori K."/>
        </authorList>
    </citation>
    <scope>NUCLEOTIDE SEQUENCE [LARGE SCALE GENOMIC DNA]</scope>
    <source>
        <strain evidence="1 2">CCM 7659</strain>
    </source>
</reference>
<dbReference type="InterPro" id="IPR011256">
    <property type="entry name" value="Reg_factor_effector_dom_sf"/>
</dbReference>
<name>A0ABV5JU24_9ACTN</name>
<dbReference type="Proteomes" id="UP001589700">
    <property type="component" value="Unassembled WGS sequence"/>
</dbReference>
<accession>A0ABV5JU24</accession>
<protein>
    <recommendedName>
        <fullName evidence="3">GyrI-like small molecule binding domain-containing protein</fullName>
    </recommendedName>
</protein>
<dbReference type="Gene3D" id="3.20.80.10">
    <property type="entry name" value="Regulatory factor, effector binding domain"/>
    <property type="match status" value="1"/>
</dbReference>
<gene>
    <name evidence="1" type="ORF">ACFFVD_15625</name>
</gene>
<sequence>MSASPERVQSPNVDIKKARRDLYSGRAGRFDVVEVPEMQFLMVDGSGDPNVSADYRRAVEALYTTSYTIRAEAKTDLGRTHTVGPLEGLWYADDLGVFTARDKSAWSWTMMIWQPEWITPGMA</sequence>
<evidence type="ECO:0000313" key="2">
    <source>
        <dbReference type="Proteomes" id="UP001589700"/>
    </source>
</evidence>
<comment type="caution">
    <text evidence="1">The sequence shown here is derived from an EMBL/GenBank/DDBJ whole genome shotgun (WGS) entry which is preliminary data.</text>
</comment>
<organism evidence="1 2">
    <name type="scientific">Dietzia aerolata</name>
    <dbReference type="NCBI Taxonomy" id="595984"/>
    <lineage>
        <taxon>Bacteria</taxon>
        <taxon>Bacillati</taxon>
        <taxon>Actinomycetota</taxon>
        <taxon>Actinomycetes</taxon>
        <taxon>Mycobacteriales</taxon>
        <taxon>Dietziaceae</taxon>
        <taxon>Dietzia</taxon>
    </lineage>
</organism>
<evidence type="ECO:0008006" key="3">
    <source>
        <dbReference type="Google" id="ProtNLM"/>
    </source>
</evidence>
<dbReference type="EMBL" id="JBHMDY010000013">
    <property type="protein sequence ID" value="MFB9261226.1"/>
    <property type="molecule type" value="Genomic_DNA"/>
</dbReference>